<keyword evidence="4" id="KW-1185">Reference proteome</keyword>
<dbReference type="InterPro" id="IPR006597">
    <property type="entry name" value="Sel1-like"/>
</dbReference>
<dbReference type="EMBL" id="JAPFFF010000004">
    <property type="protein sequence ID" value="KAK8892308.1"/>
    <property type="molecule type" value="Genomic_DNA"/>
</dbReference>
<feature type="domain" description="Protein kinase" evidence="2">
    <location>
        <begin position="172"/>
        <end position="402"/>
    </location>
</feature>
<dbReference type="InterPro" id="IPR011990">
    <property type="entry name" value="TPR-like_helical_dom_sf"/>
</dbReference>
<dbReference type="SMART" id="SM00220">
    <property type="entry name" value="S_TKc"/>
    <property type="match status" value="1"/>
</dbReference>
<evidence type="ECO:0000313" key="4">
    <source>
        <dbReference type="Proteomes" id="UP001470230"/>
    </source>
</evidence>
<accession>A0ABR2KNA0</accession>
<dbReference type="Pfam" id="PF08238">
    <property type="entry name" value="Sel1"/>
    <property type="match status" value="21"/>
</dbReference>
<sequence length="1298" mass="151375">MPQVKTNKTLIKEIVQNYNFIHISKNSKLEEKERQIIIQNIKESEILIFDKSETLNTKKKDKYLIIGFENTIIIVDESSSSLITSINPEISAFYLYDNKDENFNQEIENLTKAFNIIKGSKSLILLWSLITPCISGYLIKKGYLQRNKYRIERYIKDLDNNEKPQNISQDEYVDLRMTGFGGAFNCALIYHIKQNELCVIKRPYENDRETPKLLKREGENYSKIKHPLLPKFYGKVKDTNCIIIEFINGHTLKFINKLELTFNDKINIVFELMLIIKYFHDNKMIYRDLKPDNVIIDVNKTVVLIDFDRLIEIEITDTDTTLDLGSNFIAPEVADLKKFSYKSDIYSLGKMIEYVMNSEKYESTQSDEYLKIKELWNKCLNETPEKRPSISHLIKEFTEKYQSKIQFELLSAKYIEHFVYFDMINEIVKKKNQSETHFSLGFLYYEGIYVQQDIDKAIHYFSLSANQNHIKAQFNLGIIYYNGDHVQQNIVKAINYLSQAADSNHPVAQFNLATIYYDGKYIQKDIDKAIHYFSLAAKQNHPDSLLNLGIIYYNIQQDINKAIHYFSIAANQNHPKALFNLGTIYYEGKYITRDINKAIYYYSMASDLNDEEAQLNLGFIYYKGQYVPRDINKSIHYFQLAAKQNIIVAQVNLGVIYYEGKLIERDMNKAIHYFSLAANQNDLQTQMNLGAIYYEGKLIERDINKAIHYFTLASNQNSPKAQYYLGIVYCDGKYLMRDINKAIHYFSLAAKKNHVEAQFQLGFIYSEGQYISRDINQAIYYYSLAANQNHKNAQFNIGTIYYEGKHIQQNINKAIHYFSLAAKQNHLKAQFNLGVIFSDGKYVTLDIEKAIYYYSIAADQNHPEAQINLGFLYYKGKFIPRDINKAIHYFSLAATQNYPHAKFILGDIFYHGIYVARDINKAIYYYSMAANQNHPNAQANLGHIYYDGKYISKDINKSIHYFTLAANQNFLSAQLNLAIIFYEGMHVIQDIKKSIHYFTLAASQHYPQAQYYLALIYYFSEYVARDVNKAIHYFSLAANNNHPEAQLDLGILYYMQKDIKKGIYYIMLSSKNGNKQANFSHGFLLHEGKNIKKNLEDAIHLYKEASSFNNQYAKNNLGIIYKNGCDEIQQNSGKAIEYFREAIHQKNDILSMYNLAHLYIYDEEIKLDFSRTVGLLIKSANNFHHSMVLLCLLLIKHCGFDIEIIKQKINEHINHNNDFTAKLCQMISGLELFNTTNFDFLYESYRKKVFLYNILLAPIPSTDLQNIDGNDIRQKYSNIKDISSEFYNGFGYLDDNNF</sequence>
<dbReference type="InterPro" id="IPR011009">
    <property type="entry name" value="Kinase-like_dom_sf"/>
</dbReference>
<reference evidence="3 4" key="1">
    <citation type="submission" date="2024-04" db="EMBL/GenBank/DDBJ databases">
        <title>Tritrichomonas musculus Genome.</title>
        <authorList>
            <person name="Alves-Ferreira E."/>
            <person name="Grigg M."/>
            <person name="Lorenzi H."/>
            <person name="Galac M."/>
        </authorList>
    </citation>
    <scope>NUCLEOTIDE SEQUENCE [LARGE SCALE GENOMIC DNA]</scope>
    <source>
        <strain evidence="3 4">EAF2021</strain>
    </source>
</reference>
<dbReference type="SUPFAM" id="SSF56112">
    <property type="entry name" value="Protein kinase-like (PK-like)"/>
    <property type="match status" value="1"/>
</dbReference>
<protein>
    <recommendedName>
        <fullName evidence="2">Protein kinase domain-containing protein</fullName>
    </recommendedName>
</protein>
<dbReference type="SUPFAM" id="SSF81901">
    <property type="entry name" value="HCP-like"/>
    <property type="match status" value="5"/>
</dbReference>
<proteinExistence type="inferred from homology"/>
<dbReference type="PROSITE" id="PS50011">
    <property type="entry name" value="PROTEIN_KINASE_DOM"/>
    <property type="match status" value="1"/>
</dbReference>
<dbReference type="SMART" id="SM00671">
    <property type="entry name" value="SEL1"/>
    <property type="match status" value="21"/>
</dbReference>
<dbReference type="PROSITE" id="PS00108">
    <property type="entry name" value="PROTEIN_KINASE_ST"/>
    <property type="match status" value="1"/>
</dbReference>
<evidence type="ECO:0000256" key="1">
    <source>
        <dbReference type="ARBA" id="ARBA00038101"/>
    </source>
</evidence>
<name>A0ABR2KNA0_9EUKA</name>
<evidence type="ECO:0000259" key="2">
    <source>
        <dbReference type="PROSITE" id="PS50011"/>
    </source>
</evidence>
<dbReference type="Gene3D" id="1.10.510.10">
    <property type="entry name" value="Transferase(Phosphotransferase) domain 1"/>
    <property type="match status" value="1"/>
</dbReference>
<dbReference type="PANTHER" id="PTHR11102">
    <property type="entry name" value="SEL-1-LIKE PROTEIN"/>
    <property type="match status" value="1"/>
</dbReference>
<evidence type="ECO:0000313" key="3">
    <source>
        <dbReference type="EMBL" id="KAK8892308.1"/>
    </source>
</evidence>
<dbReference type="InterPro" id="IPR008271">
    <property type="entry name" value="Ser/Thr_kinase_AS"/>
</dbReference>
<dbReference type="PANTHER" id="PTHR11102:SF160">
    <property type="entry name" value="ERAD-ASSOCIATED E3 UBIQUITIN-PROTEIN LIGASE COMPONENT HRD3"/>
    <property type="match status" value="1"/>
</dbReference>
<organism evidence="3 4">
    <name type="scientific">Tritrichomonas musculus</name>
    <dbReference type="NCBI Taxonomy" id="1915356"/>
    <lineage>
        <taxon>Eukaryota</taxon>
        <taxon>Metamonada</taxon>
        <taxon>Parabasalia</taxon>
        <taxon>Tritrichomonadida</taxon>
        <taxon>Tritrichomonadidae</taxon>
        <taxon>Tritrichomonas</taxon>
    </lineage>
</organism>
<gene>
    <name evidence="3" type="ORF">M9Y10_029533</name>
</gene>
<comment type="caution">
    <text evidence="3">The sequence shown here is derived from an EMBL/GenBank/DDBJ whole genome shotgun (WGS) entry which is preliminary data.</text>
</comment>
<comment type="similarity">
    <text evidence="1">Belongs to the sel-1 family.</text>
</comment>
<dbReference type="Gene3D" id="1.25.40.10">
    <property type="entry name" value="Tetratricopeptide repeat domain"/>
    <property type="match status" value="5"/>
</dbReference>
<dbReference type="Pfam" id="PF00069">
    <property type="entry name" value="Pkinase"/>
    <property type="match status" value="1"/>
</dbReference>
<dbReference type="InterPro" id="IPR050767">
    <property type="entry name" value="Sel1_AlgK"/>
</dbReference>
<dbReference type="InterPro" id="IPR000719">
    <property type="entry name" value="Prot_kinase_dom"/>
</dbReference>
<dbReference type="Proteomes" id="UP001470230">
    <property type="component" value="Unassembled WGS sequence"/>
</dbReference>
<dbReference type="CDD" id="cd00180">
    <property type="entry name" value="PKc"/>
    <property type="match status" value="1"/>
</dbReference>